<dbReference type="GO" id="GO:0009986">
    <property type="term" value="C:cell surface"/>
    <property type="evidence" value="ECO:0007669"/>
    <property type="project" value="UniProtKB-SubCell"/>
</dbReference>
<protein>
    <submittedName>
        <fullName evidence="14">YadA-like family protein</fullName>
    </submittedName>
</protein>
<evidence type="ECO:0000259" key="13">
    <source>
        <dbReference type="Pfam" id="PF05662"/>
    </source>
</evidence>
<evidence type="ECO:0000256" key="9">
    <source>
        <dbReference type="ARBA" id="ARBA00023136"/>
    </source>
</evidence>
<dbReference type="Proteomes" id="UP001230466">
    <property type="component" value="Unassembled WGS sequence"/>
</dbReference>
<dbReference type="AlphaFoldDB" id="A0AAW8CPT5"/>
<dbReference type="InterPro" id="IPR008635">
    <property type="entry name" value="Coiled_stalk_dom"/>
</dbReference>
<dbReference type="InterPro" id="IPR045584">
    <property type="entry name" value="Pilin-like"/>
</dbReference>
<evidence type="ECO:0000313" key="15">
    <source>
        <dbReference type="Proteomes" id="UP001230466"/>
    </source>
</evidence>
<dbReference type="Pfam" id="PF05662">
    <property type="entry name" value="YadA_stalk"/>
    <property type="match status" value="1"/>
</dbReference>
<reference evidence="14" key="1">
    <citation type="journal article" date="2023" name="Front. Microbiol.">
        <title>Phylogeography and host specificity of Pasteurellaceae pathogenic to sea-farmed fish in the north-east Atlantic.</title>
        <authorList>
            <person name="Gulla S."/>
            <person name="Colquhoun D.J."/>
            <person name="Olsen A.B."/>
            <person name="Spilsberg B."/>
            <person name="Lagesen K."/>
            <person name="Aakesson C.P."/>
            <person name="Strom S."/>
            <person name="Manji F."/>
            <person name="Birkbeck T.H."/>
            <person name="Nilsen H.K."/>
        </authorList>
    </citation>
    <scope>NUCLEOTIDE SEQUENCE</scope>
    <source>
        <strain evidence="14">VIB1234</strain>
    </source>
</reference>
<name>A0AAW8CPT5_9PAST</name>
<evidence type="ECO:0000313" key="14">
    <source>
        <dbReference type="EMBL" id="MDP8187173.1"/>
    </source>
</evidence>
<evidence type="ECO:0000256" key="4">
    <source>
        <dbReference type="ARBA" id="ARBA00022448"/>
    </source>
</evidence>
<dbReference type="RefSeq" id="WP_211597750.1">
    <property type="nucleotide sequence ID" value="NZ_JAGRQI010000007.1"/>
</dbReference>
<evidence type="ECO:0000256" key="1">
    <source>
        <dbReference type="ARBA" id="ARBA00004241"/>
    </source>
</evidence>
<evidence type="ECO:0000256" key="8">
    <source>
        <dbReference type="ARBA" id="ARBA00022927"/>
    </source>
</evidence>
<feature type="region of interest" description="Disordered" evidence="11">
    <location>
        <begin position="1"/>
        <end position="21"/>
    </location>
</feature>
<keyword evidence="10" id="KW-0998">Cell outer membrane</keyword>
<gene>
    <name evidence="14" type="ORF">QJU78_05225</name>
</gene>
<keyword evidence="7" id="KW-0732">Signal</keyword>
<dbReference type="Gene3D" id="3.30.1300.30">
    <property type="entry name" value="GSPII I/J protein-like"/>
    <property type="match status" value="1"/>
</dbReference>
<keyword evidence="8" id="KW-0653">Protein transport</keyword>
<keyword evidence="4" id="KW-0813">Transport</keyword>
<feature type="domain" description="Trimeric autotransporter adhesin YadA-like stalk" evidence="13">
    <location>
        <begin position="2"/>
        <end position="31"/>
    </location>
</feature>
<keyword evidence="9" id="KW-0472">Membrane</keyword>
<evidence type="ECO:0000256" key="6">
    <source>
        <dbReference type="ARBA" id="ARBA00022692"/>
    </source>
</evidence>
<dbReference type="SUPFAM" id="SSF54523">
    <property type="entry name" value="Pili subunits"/>
    <property type="match status" value="1"/>
</dbReference>
<dbReference type="GO" id="GO:0009279">
    <property type="term" value="C:cell outer membrane"/>
    <property type="evidence" value="ECO:0007669"/>
    <property type="project" value="UniProtKB-SubCell"/>
</dbReference>
<comment type="subcellular location">
    <subcellularLocation>
        <location evidence="2">Cell outer membrane</location>
    </subcellularLocation>
    <subcellularLocation>
        <location evidence="1">Cell surface</location>
    </subcellularLocation>
</comment>
<keyword evidence="5" id="KW-1134">Transmembrane beta strand</keyword>
<evidence type="ECO:0000256" key="2">
    <source>
        <dbReference type="ARBA" id="ARBA00004442"/>
    </source>
</evidence>
<dbReference type="InterPro" id="IPR005594">
    <property type="entry name" value="YadA_C"/>
</dbReference>
<evidence type="ECO:0000259" key="12">
    <source>
        <dbReference type="Pfam" id="PF03895"/>
    </source>
</evidence>
<accession>A0AAW8CPT5</accession>
<keyword evidence="6" id="KW-0812">Transmembrane</keyword>
<evidence type="ECO:0000256" key="11">
    <source>
        <dbReference type="SAM" id="MobiDB-lite"/>
    </source>
</evidence>
<proteinExistence type="inferred from homology"/>
<evidence type="ECO:0000256" key="5">
    <source>
        <dbReference type="ARBA" id="ARBA00022452"/>
    </source>
</evidence>
<dbReference type="GO" id="GO:0015031">
    <property type="term" value="P:protein transport"/>
    <property type="evidence" value="ECO:0007669"/>
    <property type="project" value="UniProtKB-KW"/>
</dbReference>
<comment type="caution">
    <text evidence="14">The sequence shown here is derived from an EMBL/GenBank/DDBJ whole genome shotgun (WGS) entry which is preliminary data.</text>
</comment>
<evidence type="ECO:0000256" key="7">
    <source>
        <dbReference type="ARBA" id="ARBA00022729"/>
    </source>
</evidence>
<evidence type="ECO:0000256" key="10">
    <source>
        <dbReference type="ARBA" id="ARBA00023237"/>
    </source>
</evidence>
<comment type="similarity">
    <text evidence="3">Belongs to the autotransporter-2 (AT-2) (TC 1.B.40) family.</text>
</comment>
<dbReference type="Pfam" id="PF03895">
    <property type="entry name" value="YadA_anchor"/>
    <property type="match status" value="1"/>
</dbReference>
<evidence type="ECO:0000256" key="3">
    <source>
        <dbReference type="ARBA" id="ARBA00005848"/>
    </source>
</evidence>
<feature type="compositionally biased region" description="Polar residues" evidence="11">
    <location>
        <begin position="7"/>
        <end position="21"/>
    </location>
</feature>
<organism evidence="14 15">
    <name type="scientific">Pasteurella atlantica</name>
    <dbReference type="NCBI Taxonomy" id="2827233"/>
    <lineage>
        <taxon>Bacteria</taxon>
        <taxon>Pseudomonadati</taxon>
        <taxon>Pseudomonadota</taxon>
        <taxon>Gammaproteobacteria</taxon>
        <taxon>Pasteurellales</taxon>
        <taxon>Pasteurellaceae</taxon>
        <taxon>Pasteurella</taxon>
    </lineage>
</organism>
<feature type="domain" description="Trimeric autotransporter adhesin YadA-like C-terminal membrane anchor" evidence="12">
    <location>
        <begin position="55"/>
        <end position="114"/>
    </location>
</feature>
<dbReference type="EMBL" id="JASAYJ010000008">
    <property type="protein sequence ID" value="MDP8187173.1"/>
    <property type="molecule type" value="Genomic_DNA"/>
</dbReference>
<sequence>MAAGEISKTSTDAINGSQLHSTNAEVAKISQKLGDLKGTMSAGIAGAYAAAALAQPHDPGASSVGVGVGNFRGESALSIGVSTISDNGRWILKGLVTHDTQSHTGAAASVNYQW</sequence>
<dbReference type="Gene3D" id="1.20.5.170">
    <property type="match status" value="1"/>
</dbReference>